<feature type="domain" description="SH3b" evidence="1">
    <location>
        <begin position="41"/>
        <end position="101"/>
    </location>
</feature>
<comment type="caution">
    <text evidence="2">The sequence shown here is derived from an EMBL/GenBank/DDBJ whole genome shotgun (WGS) entry which is preliminary data.</text>
</comment>
<dbReference type="Pfam" id="PF08239">
    <property type="entry name" value="SH3_3"/>
    <property type="match status" value="1"/>
</dbReference>
<name>A0ABT8WL87_9FLAO</name>
<gene>
    <name evidence="2" type="ORF">Q4Q40_05955</name>
</gene>
<reference evidence="2" key="1">
    <citation type="submission" date="2023-07" db="EMBL/GenBank/DDBJ databases">
        <title>Two novel species in the genus Flavivirga.</title>
        <authorList>
            <person name="Kwon K."/>
        </authorList>
    </citation>
    <scope>NUCLEOTIDE SEQUENCE</scope>
    <source>
        <strain evidence="2">KACC 14158</strain>
    </source>
</reference>
<dbReference type="InterPro" id="IPR003646">
    <property type="entry name" value="SH3-like_bac-type"/>
</dbReference>
<evidence type="ECO:0000259" key="1">
    <source>
        <dbReference type="Pfam" id="PF08239"/>
    </source>
</evidence>
<protein>
    <submittedName>
        <fullName evidence="2">SH3 domain-containing protein</fullName>
    </submittedName>
</protein>
<keyword evidence="3" id="KW-1185">Reference proteome</keyword>
<proteinExistence type="predicted"/>
<accession>A0ABT8WL87</accession>
<evidence type="ECO:0000313" key="2">
    <source>
        <dbReference type="EMBL" id="MDO5973721.1"/>
    </source>
</evidence>
<dbReference type="Gene3D" id="2.30.30.40">
    <property type="entry name" value="SH3 Domains"/>
    <property type="match status" value="1"/>
</dbReference>
<dbReference type="EMBL" id="JAUOEL010000002">
    <property type="protein sequence ID" value="MDO5973721.1"/>
    <property type="molecule type" value="Genomic_DNA"/>
</dbReference>
<dbReference type="Proteomes" id="UP001176806">
    <property type="component" value="Unassembled WGS sequence"/>
</dbReference>
<organism evidence="2 3">
    <name type="scientific">Flavivirga jejuensis</name>
    <dbReference type="NCBI Taxonomy" id="870487"/>
    <lineage>
        <taxon>Bacteria</taxon>
        <taxon>Pseudomonadati</taxon>
        <taxon>Bacteroidota</taxon>
        <taxon>Flavobacteriia</taxon>
        <taxon>Flavobacteriales</taxon>
        <taxon>Flavobacteriaceae</taxon>
        <taxon>Flavivirga</taxon>
    </lineage>
</organism>
<sequence>MKRLLLIIFLVSKIGFGQDTKYLYENYEFKNGEIVYMFGNDVKLRDQPNTESIVLSLLKIGNEVEIIEKTDNTMLFDGIESPWYKVKAQDKIGFVLGALISMDKAIFSNLTYLISLKKDGSNLFLKTRLLENDKEYIENISQLLTDEFSIKASGNKGLDSIKSVFEIDYLAESCGVNGGGIYLFFDGNELVKAIDYTQVADADLYWLVEEYIFPKDKDGKKGKILYKKEIGETKEYETEWVEIKLTQRILEWDGKQIFPNIETEEN</sequence>
<dbReference type="RefSeq" id="WP_303300842.1">
    <property type="nucleotide sequence ID" value="NZ_BAABDA010000051.1"/>
</dbReference>
<evidence type="ECO:0000313" key="3">
    <source>
        <dbReference type="Proteomes" id="UP001176806"/>
    </source>
</evidence>